<evidence type="ECO:0000313" key="2">
    <source>
        <dbReference type="Proteomes" id="UP000646776"/>
    </source>
</evidence>
<comment type="caution">
    <text evidence="1">The sequence shown here is derived from an EMBL/GenBank/DDBJ whole genome shotgun (WGS) entry which is preliminary data.</text>
</comment>
<reference evidence="1" key="1">
    <citation type="journal article" date="2014" name="Int. J. Syst. Evol. Microbiol.">
        <title>Complete genome sequence of Corynebacterium casei LMG S-19264T (=DSM 44701T), isolated from a smear-ripened cheese.</title>
        <authorList>
            <consortium name="US DOE Joint Genome Institute (JGI-PGF)"/>
            <person name="Walter F."/>
            <person name="Albersmeier A."/>
            <person name="Kalinowski J."/>
            <person name="Ruckert C."/>
        </authorList>
    </citation>
    <scope>NUCLEOTIDE SEQUENCE</scope>
    <source>
        <strain evidence="1">JCM 4125</strain>
    </source>
</reference>
<proteinExistence type="predicted"/>
<dbReference type="Proteomes" id="UP000646776">
    <property type="component" value="Unassembled WGS sequence"/>
</dbReference>
<dbReference type="InterPro" id="IPR046657">
    <property type="entry name" value="DUF6766"/>
</dbReference>
<keyword evidence="2" id="KW-1185">Reference proteome</keyword>
<protein>
    <recommendedName>
        <fullName evidence="3">DUF5133 domain-containing protein</fullName>
    </recommendedName>
</protein>
<accession>A0A918HKK4</accession>
<organism evidence="1 2">
    <name type="scientific">Streptomyces phaeofaciens</name>
    <dbReference type="NCBI Taxonomy" id="68254"/>
    <lineage>
        <taxon>Bacteria</taxon>
        <taxon>Bacillati</taxon>
        <taxon>Actinomycetota</taxon>
        <taxon>Actinomycetes</taxon>
        <taxon>Kitasatosporales</taxon>
        <taxon>Streptomycetaceae</taxon>
        <taxon>Streptomyces</taxon>
    </lineage>
</organism>
<evidence type="ECO:0008006" key="3">
    <source>
        <dbReference type="Google" id="ProtNLM"/>
    </source>
</evidence>
<reference evidence="1" key="2">
    <citation type="submission" date="2020-09" db="EMBL/GenBank/DDBJ databases">
        <authorList>
            <person name="Sun Q."/>
            <person name="Ohkuma M."/>
        </authorList>
    </citation>
    <scope>NUCLEOTIDE SEQUENCE</scope>
    <source>
        <strain evidence="1">JCM 4125</strain>
    </source>
</reference>
<dbReference type="Pfam" id="PF20554">
    <property type="entry name" value="DUF6766"/>
    <property type="match status" value="1"/>
</dbReference>
<gene>
    <name evidence="1" type="ORF">GCM10010226_52620</name>
</gene>
<dbReference type="AlphaFoldDB" id="A0A918HKK4"/>
<evidence type="ECO:0000313" key="1">
    <source>
        <dbReference type="EMBL" id="GGT68317.1"/>
    </source>
</evidence>
<name>A0A918HKK4_9ACTN</name>
<sequence>MIGLQNWESELLAVASMAILSVYLRQRGSPESKPVGAAQTATVSYTLCVITGTRRLDKALSVARRQMADATAEQPLLRQ</sequence>
<dbReference type="EMBL" id="BMSA01000017">
    <property type="protein sequence ID" value="GGT68317.1"/>
    <property type="molecule type" value="Genomic_DNA"/>
</dbReference>